<keyword evidence="4 7" id="KW-1133">Transmembrane helix</keyword>
<evidence type="ECO:0000256" key="2">
    <source>
        <dbReference type="ARBA" id="ARBA00005335"/>
    </source>
</evidence>
<comment type="caution">
    <text evidence="8">The sequence shown here is derived from an EMBL/GenBank/DDBJ whole genome shotgun (WGS) entry which is preliminary data.</text>
</comment>
<reference evidence="8" key="1">
    <citation type="submission" date="2020-05" db="EMBL/GenBank/DDBJ databases">
        <title>Phylogenomic resolution of chytrid fungi.</title>
        <authorList>
            <person name="Stajich J.E."/>
            <person name="Amses K."/>
            <person name="Simmons R."/>
            <person name="Seto K."/>
            <person name="Myers J."/>
            <person name="Bonds A."/>
            <person name="Quandt C.A."/>
            <person name="Barry K."/>
            <person name="Liu P."/>
            <person name="Grigoriev I."/>
            <person name="Longcore J.E."/>
            <person name="James T.Y."/>
        </authorList>
    </citation>
    <scope>NUCLEOTIDE SEQUENCE</scope>
    <source>
        <strain evidence="8">JEL0476</strain>
    </source>
</reference>
<dbReference type="Pfam" id="PF05255">
    <property type="entry name" value="UPF0220"/>
    <property type="match status" value="1"/>
</dbReference>
<evidence type="ECO:0000256" key="6">
    <source>
        <dbReference type="SAM" id="MobiDB-lite"/>
    </source>
</evidence>
<dbReference type="GO" id="GO:0016020">
    <property type="term" value="C:membrane"/>
    <property type="evidence" value="ECO:0007669"/>
    <property type="project" value="UniProtKB-SubCell"/>
</dbReference>
<name>A0AAD5Y3B4_9FUNG</name>
<dbReference type="PANTHER" id="PTHR13180">
    <property type="entry name" value="SMALL MEMBRANE PROTEIN-RELATED"/>
    <property type="match status" value="1"/>
</dbReference>
<keyword evidence="3 7" id="KW-0812">Transmembrane</keyword>
<evidence type="ECO:0000256" key="5">
    <source>
        <dbReference type="ARBA" id="ARBA00023136"/>
    </source>
</evidence>
<dbReference type="AlphaFoldDB" id="A0AAD5Y3B4"/>
<evidence type="ECO:0000313" key="8">
    <source>
        <dbReference type="EMBL" id="KAJ3226269.1"/>
    </source>
</evidence>
<comment type="similarity">
    <text evidence="2">Belongs to the UPF0220 family.</text>
</comment>
<feature type="transmembrane region" description="Helical" evidence="7">
    <location>
        <begin position="136"/>
        <end position="160"/>
    </location>
</feature>
<gene>
    <name evidence="8" type="ORF">HK099_005266</name>
</gene>
<sequence>MPRQPLLLDDDEQNNNRRSISPNTNNRSAFYCASFNSVFKNCLPEVPLLTFHRIEIVGYVAGALFALGWWLFIDGVSFAATRSPAVAVPISFEDFVPGILSTFSLIIVNLINKETLNADDFSFGGNHVAAKARGCAFIGVTMALSAIIGAISIMCVKYVVPGHGGDTLYFGIIIPVQNILIFAG</sequence>
<organism evidence="8 9">
    <name type="scientific">Clydaea vesicula</name>
    <dbReference type="NCBI Taxonomy" id="447962"/>
    <lineage>
        <taxon>Eukaryota</taxon>
        <taxon>Fungi</taxon>
        <taxon>Fungi incertae sedis</taxon>
        <taxon>Chytridiomycota</taxon>
        <taxon>Chytridiomycota incertae sedis</taxon>
        <taxon>Chytridiomycetes</taxon>
        <taxon>Lobulomycetales</taxon>
        <taxon>Lobulomycetaceae</taxon>
        <taxon>Clydaea</taxon>
    </lineage>
</organism>
<evidence type="ECO:0000256" key="1">
    <source>
        <dbReference type="ARBA" id="ARBA00004141"/>
    </source>
</evidence>
<evidence type="ECO:0000256" key="4">
    <source>
        <dbReference type="ARBA" id="ARBA00022989"/>
    </source>
</evidence>
<feature type="transmembrane region" description="Helical" evidence="7">
    <location>
        <begin position="166"/>
        <end position="183"/>
    </location>
</feature>
<evidence type="ECO:0000313" key="9">
    <source>
        <dbReference type="Proteomes" id="UP001211065"/>
    </source>
</evidence>
<evidence type="ECO:0000256" key="3">
    <source>
        <dbReference type="ARBA" id="ARBA00022692"/>
    </source>
</evidence>
<proteinExistence type="inferred from homology"/>
<dbReference type="InterPro" id="IPR007919">
    <property type="entry name" value="UPF0220"/>
</dbReference>
<keyword evidence="9" id="KW-1185">Reference proteome</keyword>
<protein>
    <submittedName>
        <fullName evidence="8">Uncharacterized protein</fullName>
    </submittedName>
</protein>
<dbReference type="EMBL" id="JADGJW010000040">
    <property type="protein sequence ID" value="KAJ3226269.1"/>
    <property type="molecule type" value="Genomic_DNA"/>
</dbReference>
<feature type="region of interest" description="Disordered" evidence="6">
    <location>
        <begin position="1"/>
        <end position="22"/>
    </location>
</feature>
<feature type="transmembrane region" description="Helical" evidence="7">
    <location>
        <begin position="56"/>
        <end position="73"/>
    </location>
</feature>
<keyword evidence="5 7" id="KW-0472">Membrane</keyword>
<evidence type="ECO:0000256" key="7">
    <source>
        <dbReference type="SAM" id="Phobius"/>
    </source>
</evidence>
<accession>A0AAD5Y3B4</accession>
<dbReference type="Proteomes" id="UP001211065">
    <property type="component" value="Unassembled WGS sequence"/>
</dbReference>
<comment type="subcellular location">
    <subcellularLocation>
        <location evidence="1">Membrane</location>
        <topology evidence="1">Multi-pass membrane protein</topology>
    </subcellularLocation>
</comment>